<feature type="transmembrane region" description="Helical" evidence="1">
    <location>
        <begin position="46"/>
        <end position="66"/>
    </location>
</feature>
<dbReference type="PANTHER" id="PTHR31142">
    <property type="entry name" value="TOBAMOVIRUS MULTIPLICATION PROTEIN 1-LIKE ISOFORM X1"/>
    <property type="match status" value="1"/>
</dbReference>
<keyword evidence="1" id="KW-1133">Transmembrane helix</keyword>
<evidence type="ECO:0000256" key="1">
    <source>
        <dbReference type="SAM" id="Phobius"/>
    </source>
</evidence>
<feature type="transmembrane region" description="Helical" evidence="1">
    <location>
        <begin position="107"/>
        <end position="125"/>
    </location>
</feature>
<name>A0A1W0A0V5_9STRA</name>
<keyword evidence="3" id="KW-1185">Reference proteome</keyword>
<proteinExistence type="predicted"/>
<feature type="transmembrane region" description="Helical" evidence="1">
    <location>
        <begin position="195"/>
        <end position="218"/>
    </location>
</feature>
<evidence type="ECO:0000313" key="2">
    <source>
        <dbReference type="EMBL" id="OQS03887.1"/>
    </source>
</evidence>
<dbReference type="OrthoDB" id="164300at2759"/>
<gene>
    <name evidence="2" type="ORF">THRCLA_03828</name>
</gene>
<evidence type="ECO:0000313" key="3">
    <source>
        <dbReference type="Proteomes" id="UP000243217"/>
    </source>
</evidence>
<comment type="caution">
    <text evidence="2">The sequence shown here is derived from an EMBL/GenBank/DDBJ whole genome shotgun (WGS) entry which is preliminary data.</text>
</comment>
<dbReference type="PANTHER" id="PTHR31142:SF3">
    <property type="entry name" value="THH1_TOM1_TOM3 DOMAIN-CONTAINING PROTEIN"/>
    <property type="match status" value="1"/>
</dbReference>
<feature type="transmembrane region" description="Helical" evidence="1">
    <location>
        <begin position="12"/>
        <end position="34"/>
    </location>
</feature>
<dbReference type="EMBL" id="JNBS01000733">
    <property type="protein sequence ID" value="OQS03887.1"/>
    <property type="molecule type" value="Genomic_DNA"/>
</dbReference>
<keyword evidence="1" id="KW-0472">Membrane</keyword>
<sequence length="576" mass="65630">MNELEYLQQLSPAVQLLCVLLYVSVGLIAFKRSFQMRPRLLTRQKVFQYLVTTFCCLRALSLLITRSGVRDVLNRTALCLFFSLIVFQVFFWFDVVNPSSSARSKRVWHSFLWMNVGLYAIVFALEFDAFISSSDDAAVNYWSDLLPLLLVVLGSLLCCIGLLFSICKMRMRVQRLMNELDRSLSQRATAKIHHALCYLNCIFLVSSMLFLLRAFFYLQHPSEHRECGSIQDPNICLGVGYVLPELIPCVFFVIVMWDVDPNLWRSNMSTGETTPLLGKNLAYTPGFGNDLRWHRPSPIVLSSTPTLEPPYLRVNSVSPRQHPVPINPSTSITPPGLLDALWLSFQCFQLKSGGSEVHASLVIVHMLQDGIDDIELGRSELAHTTDPEYHIMVKIPLESRHLLRLRVYAIRNLNTLNDLSSQSLVGETMLRPLELGQSQLYRLSVTYHGEFVSNTGFVAVRCEANAIMDTAACITRGFIMLSSKVLVEEELVESPYTYEIPYQMLQLIQADLVQKANWMAQVLQTYRRPILRMSSQDELIDSPVSSTTYIIRSYTRRIQCYTVFSPVLNDGDVRRC</sequence>
<feature type="transmembrane region" description="Helical" evidence="1">
    <location>
        <begin position="238"/>
        <end position="259"/>
    </location>
</feature>
<protein>
    <submittedName>
        <fullName evidence="2">Type I inositol-3,4-bisphosphate 4-phosphatase</fullName>
    </submittedName>
</protein>
<feature type="transmembrane region" description="Helical" evidence="1">
    <location>
        <begin position="145"/>
        <end position="167"/>
    </location>
</feature>
<feature type="transmembrane region" description="Helical" evidence="1">
    <location>
        <begin position="72"/>
        <end position="95"/>
    </location>
</feature>
<organism evidence="2 3">
    <name type="scientific">Thraustotheca clavata</name>
    <dbReference type="NCBI Taxonomy" id="74557"/>
    <lineage>
        <taxon>Eukaryota</taxon>
        <taxon>Sar</taxon>
        <taxon>Stramenopiles</taxon>
        <taxon>Oomycota</taxon>
        <taxon>Saprolegniomycetes</taxon>
        <taxon>Saprolegniales</taxon>
        <taxon>Achlyaceae</taxon>
        <taxon>Thraustotheca</taxon>
    </lineage>
</organism>
<dbReference type="Proteomes" id="UP000243217">
    <property type="component" value="Unassembled WGS sequence"/>
</dbReference>
<keyword evidence="1" id="KW-0812">Transmembrane</keyword>
<dbReference type="AlphaFoldDB" id="A0A1W0A0V5"/>
<dbReference type="STRING" id="74557.A0A1W0A0V5"/>
<reference evidence="2 3" key="1">
    <citation type="journal article" date="2014" name="Genome Biol. Evol.">
        <title>The secreted proteins of Achlya hypogyna and Thraustotheca clavata identify the ancestral oomycete secretome and reveal gene acquisitions by horizontal gene transfer.</title>
        <authorList>
            <person name="Misner I."/>
            <person name="Blouin N."/>
            <person name="Leonard G."/>
            <person name="Richards T.A."/>
            <person name="Lane C.E."/>
        </authorList>
    </citation>
    <scope>NUCLEOTIDE SEQUENCE [LARGE SCALE GENOMIC DNA]</scope>
    <source>
        <strain evidence="2 3">ATCC 34112</strain>
    </source>
</reference>
<dbReference type="InterPro" id="IPR040226">
    <property type="entry name" value="THH1/TOM1/TOM3"/>
</dbReference>
<accession>A0A1W0A0V5</accession>